<dbReference type="SUPFAM" id="SSF53613">
    <property type="entry name" value="Ribokinase-like"/>
    <property type="match status" value="1"/>
</dbReference>
<feature type="binding site" evidence="18">
    <location>
        <position position="149"/>
    </location>
    <ligand>
        <name>(6S)-NADPHX</name>
        <dbReference type="ChEBI" id="CHEBI:64076"/>
    </ligand>
</feature>
<dbReference type="Gene3D" id="3.40.50.10260">
    <property type="entry name" value="YjeF N-terminal domain"/>
    <property type="match status" value="1"/>
</dbReference>
<keyword evidence="8 17" id="KW-0521">NADP</keyword>
<dbReference type="NCBIfam" id="TIGR00197">
    <property type="entry name" value="yjeF_nterm"/>
    <property type="match status" value="1"/>
</dbReference>
<evidence type="ECO:0000259" key="20">
    <source>
        <dbReference type="PROSITE" id="PS51383"/>
    </source>
</evidence>
<dbReference type="GO" id="GO:0046496">
    <property type="term" value="P:nicotinamide nucleotide metabolic process"/>
    <property type="evidence" value="ECO:0007669"/>
    <property type="project" value="UniProtKB-UniRule"/>
</dbReference>
<dbReference type="PANTHER" id="PTHR12592">
    <property type="entry name" value="ATP-DEPENDENT (S)-NAD(P)H-HYDRATE DEHYDRATASE FAMILY MEMBER"/>
    <property type="match status" value="1"/>
</dbReference>
<feature type="binding site" evidence="17">
    <location>
        <position position="347"/>
    </location>
    <ligand>
        <name>(6S)-NADPHX</name>
        <dbReference type="ChEBI" id="CHEBI:64076"/>
    </ligand>
</feature>
<evidence type="ECO:0000256" key="19">
    <source>
        <dbReference type="PIRNR" id="PIRNR017184"/>
    </source>
</evidence>
<dbReference type="PROSITE" id="PS01050">
    <property type="entry name" value="YJEF_C_2"/>
    <property type="match status" value="1"/>
</dbReference>
<feature type="binding site" evidence="17">
    <location>
        <position position="409"/>
    </location>
    <ligand>
        <name>AMP</name>
        <dbReference type="ChEBI" id="CHEBI:456215"/>
    </ligand>
</feature>
<evidence type="ECO:0000256" key="14">
    <source>
        <dbReference type="ARBA" id="ARBA00025153"/>
    </source>
</evidence>
<dbReference type="PROSITE" id="PS01049">
    <property type="entry name" value="YJEF_C_1"/>
    <property type="match status" value="1"/>
</dbReference>
<comment type="cofactor">
    <cofactor evidence="17">
        <name>Mg(2+)</name>
        <dbReference type="ChEBI" id="CHEBI:18420"/>
    </cofactor>
</comment>
<feature type="binding site" evidence="18">
    <location>
        <begin position="120"/>
        <end position="126"/>
    </location>
    <ligand>
        <name>(6S)-NADPHX</name>
        <dbReference type="ChEBI" id="CHEBI:64076"/>
    </ligand>
</feature>
<dbReference type="HAMAP" id="MF_01965">
    <property type="entry name" value="NADHX_dehydratase"/>
    <property type="match status" value="1"/>
</dbReference>
<dbReference type="eggNOG" id="COG0062">
    <property type="taxonomic scope" value="Bacteria"/>
</dbReference>
<comment type="similarity">
    <text evidence="3 19">In the N-terminal section; belongs to the NnrE/AIBP family.</text>
</comment>
<dbReference type="GO" id="GO:0005524">
    <property type="term" value="F:ATP binding"/>
    <property type="evidence" value="ECO:0007669"/>
    <property type="project" value="UniProtKB-UniRule"/>
</dbReference>
<keyword evidence="11 18" id="KW-0413">Isomerase</keyword>
<comment type="catalytic activity">
    <reaction evidence="1 18 19">
        <text>(6R)-NADHX = (6S)-NADHX</text>
        <dbReference type="Rhea" id="RHEA:32215"/>
        <dbReference type="ChEBI" id="CHEBI:64074"/>
        <dbReference type="ChEBI" id="CHEBI:64075"/>
        <dbReference type="EC" id="5.1.99.6"/>
    </reaction>
</comment>
<dbReference type="InterPro" id="IPR000631">
    <property type="entry name" value="CARKD"/>
</dbReference>
<feature type="binding site" evidence="18">
    <location>
        <position position="116"/>
    </location>
    <ligand>
        <name>K(+)</name>
        <dbReference type="ChEBI" id="CHEBI:29103"/>
    </ligand>
</feature>
<name>A0A081RE44_SPHCR</name>
<feature type="domain" description="YjeF N-terminal" evidence="21">
    <location>
        <begin position="13"/>
        <end position="206"/>
    </location>
</feature>
<evidence type="ECO:0000256" key="16">
    <source>
        <dbReference type="ARBA" id="ARBA00049209"/>
    </source>
</evidence>
<comment type="cofactor">
    <cofactor evidence="18 19">
        <name>K(+)</name>
        <dbReference type="ChEBI" id="CHEBI:29103"/>
    </cofactor>
    <text evidence="18 19">Binds 1 potassium ion per subunit.</text>
</comment>
<dbReference type="eggNOG" id="COG0063">
    <property type="taxonomic scope" value="Bacteria"/>
</dbReference>
<evidence type="ECO:0000313" key="22">
    <source>
        <dbReference type="EMBL" id="KEQ53467.1"/>
    </source>
</evidence>
<dbReference type="Proteomes" id="UP000028411">
    <property type="component" value="Unassembled WGS sequence"/>
</dbReference>
<evidence type="ECO:0000256" key="18">
    <source>
        <dbReference type="HAMAP-Rule" id="MF_01966"/>
    </source>
</evidence>
<comment type="function">
    <text evidence="17">Catalyzes the dehydration of the S-form of NAD(P)HX at the expense of ADP, which is converted to AMP. Together with NAD(P)HX epimerase, which catalyzes the epimerization of the S- and R-forms, the enzyme allows the repair of both epimers of NAD(P)HX, a damaged form of NAD(P)H that is a result of enzymatic or heat-dependent hydration.</text>
</comment>
<evidence type="ECO:0000259" key="21">
    <source>
        <dbReference type="PROSITE" id="PS51385"/>
    </source>
</evidence>
<sequence length="465" mass="47549">MMRDHAILTAAQMRDAEQAVIAGGVPEYALMERAGAAAAEIVWRSGGKRDLLVLCGPGNNGGDGFVMARLLRERGVPVRVAAPGDSRTDSSLKARAAWGGPVETLADAAHATQIVDALFGTGLTRGLDAELAGRLRQFTERASFSYAVDLPSGVRTDTGELLSDVPTMGVCIALGAFKPAHMLQPAAGRWRRLVCADIGIDVSGATIHRLSAPQLHPPGPFAHKYSRGLVAIVGGEMAGAGLLASQAAARAGAGMVRHIVQDAVHQGPGAIIAQHAADAADVAVSLKDSRIRAVLVGPGLGREGRASDRLKAAMGAGHPLVLDADALSLLAGEGADAIPPGAVLTPHEGEFTRLFGDLPGSKIDRALAAAKRTRSILIYKGSDSIVAAPDGRAVLSPASSSWLSTAGTGDVLAGLVAGRLAVTGDGFQAACEALWLHGEAARRAGAAFIADDLLAELPAAIASRL</sequence>
<evidence type="ECO:0000256" key="3">
    <source>
        <dbReference type="ARBA" id="ARBA00006001"/>
    </source>
</evidence>
<gene>
    <name evidence="18" type="primary">nnrE</name>
    <name evidence="17" type="synonym">nnrD</name>
    <name evidence="22" type="ORF">BV95_02194</name>
</gene>
<keyword evidence="6 17" id="KW-0547">Nucleotide-binding</keyword>
<comment type="caution">
    <text evidence="22">The sequence shown here is derived from an EMBL/GenBank/DDBJ whole genome shotgun (WGS) entry which is preliminary data.</text>
</comment>
<feature type="binding site" evidence="17">
    <location>
        <position position="410"/>
    </location>
    <ligand>
        <name>(6S)-NADPHX</name>
        <dbReference type="ChEBI" id="CHEBI:64076"/>
    </ligand>
</feature>
<comment type="similarity">
    <text evidence="18">Belongs to the NnrE/AIBP family.</text>
</comment>
<dbReference type="PROSITE" id="PS51385">
    <property type="entry name" value="YJEF_N"/>
    <property type="match status" value="1"/>
</dbReference>
<feature type="binding site" evidence="17">
    <location>
        <position position="299"/>
    </location>
    <ligand>
        <name>(6S)-NADPHX</name>
        <dbReference type="ChEBI" id="CHEBI:64076"/>
    </ligand>
</feature>
<feature type="binding site" evidence="17">
    <location>
        <position position="240"/>
    </location>
    <ligand>
        <name>(6S)-NADPHX</name>
        <dbReference type="ChEBI" id="CHEBI:64076"/>
    </ligand>
</feature>
<comment type="function">
    <text evidence="18">Catalyzes the epimerization of the S- and R-forms of NAD(P)HX, a damaged form of NAD(P)H that is a result of enzymatic or heat-dependent hydration. This is a prerequisite for the S-specific NAD(P)H-hydrate dehydratase to allow the repair of both epimers of NAD(P)HX.</text>
</comment>
<protein>
    <recommendedName>
        <fullName evidence="19">Bifunctional NAD(P)H-hydrate repair enzyme</fullName>
    </recommendedName>
    <alternativeName>
        <fullName evidence="19">Nicotinamide nucleotide repair protein</fullName>
    </alternativeName>
    <domain>
        <recommendedName>
            <fullName evidence="19">ADP-dependent (S)-NAD(P)H-hydrate dehydratase</fullName>
            <ecNumber evidence="19">4.2.1.136</ecNumber>
        </recommendedName>
        <alternativeName>
            <fullName evidence="19">ADP-dependent NAD(P)HX dehydratase</fullName>
        </alternativeName>
    </domain>
    <domain>
        <recommendedName>
            <fullName evidence="19">NAD(P)H-hydrate epimerase</fullName>
            <ecNumber evidence="19">5.1.99.6</ecNumber>
        </recommendedName>
    </domain>
</protein>
<feature type="binding site" evidence="18">
    <location>
        <position position="60"/>
    </location>
    <ligand>
        <name>K(+)</name>
        <dbReference type="ChEBI" id="CHEBI:29103"/>
    </ligand>
</feature>
<evidence type="ECO:0000256" key="11">
    <source>
        <dbReference type="ARBA" id="ARBA00023235"/>
    </source>
</evidence>
<evidence type="ECO:0000256" key="1">
    <source>
        <dbReference type="ARBA" id="ARBA00000013"/>
    </source>
</evidence>
<evidence type="ECO:0000256" key="6">
    <source>
        <dbReference type="ARBA" id="ARBA00022741"/>
    </source>
</evidence>
<dbReference type="PROSITE" id="PS51383">
    <property type="entry name" value="YJEF_C_3"/>
    <property type="match status" value="1"/>
</dbReference>
<evidence type="ECO:0000256" key="10">
    <source>
        <dbReference type="ARBA" id="ARBA00023027"/>
    </source>
</evidence>
<reference evidence="22 23" key="1">
    <citation type="submission" date="2014-02" db="EMBL/GenBank/DDBJ databases">
        <title>Whole genome sequence of Sphingobium chlorophenolicum NBRC 16172.</title>
        <authorList>
            <person name="Gan H.M."/>
            <person name="Gan H.Y."/>
            <person name="Chew T.H."/>
            <person name="Savka M.A."/>
        </authorList>
    </citation>
    <scope>NUCLEOTIDE SEQUENCE [LARGE SCALE GENOMIC DNA]</scope>
    <source>
        <strain evidence="22 23">NBRC 16172</strain>
    </source>
</reference>
<dbReference type="InterPro" id="IPR029056">
    <property type="entry name" value="Ribokinase-like"/>
</dbReference>
<keyword evidence="12 17" id="KW-0456">Lyase</keyword>
<dbReference type="CDD" id="cd01171">
    <property type="entry name" value="YXKO-related"/>
    <property type="match status" value="1"/>
</dbReference>
<evidence type="ECO:0000256" key="8">
    <source>
        <dbReference type="ARBA" id="ARBA00022857"/>
    </source>
</evidence>
<comment type="caution">
    <text evidence="18">Lacks conserved residue(s) required for the propagation of feature annotation.</text>
</comment>
<dbReference type="HAMAP" id="MF_01966">
    <property type="entry name" value="NADHX_epimerase"/>
    <property type="match status" value="1"/>
</dbReference>
<evidence type="ECO:0000256" key="2">
    <source>
        <dbReference type="ARBA" id="ARBA00000909"/>
    </source>
</evidence>
<evidence type="ECO:0000256" key="9">
    <source>
        <dbReference type="ARBA" id="ARBA00022958"/>
    </source>
</evidence>
<feature type="domain" description="YjeF C-terminal" evidence="20">
    <location>
        <begin position="207"/>
        <end position="464"/>
    </location>
</feature>
<comment type="similarity">
    <text evidence="17">Belongs to the NnrD/CARKD family.</text>
</comment>
<evidence type="ECO:0000256" key="13">
    <source>
        <dbReference type="ARBA" id="ARBA00023268"/>
    </source>
</evidence>
<dbReference type="PATRIC" id="fig|46429.4.peg.2165"/>
<evidence type="ECO:0000256" key="12">
    <source>
        <dbReference type="ARBA" id="ARBA00023239"/>
    </source>
</evidence>
<evidence type="ECO:0000313" key="23">
    <source>
        <dbReference type="Proteomes" id="UP000028411"/>
    </source>
</evidence>
<evidence type="ECO:0000256" key="7">
    <source>
        <dbReference type="ARBA" id="ARBA00022840"/>
    </source>
</evidence>
<comment type="catalytic activity">
    <reaction evidence="15 17 19">
        <text>(6S)-NADHX + ADP = AMP + phosphate + NADH + H(+)</text>
        <dbReference type="Rhea" id="RHEA:32223"/>
        <dbReference type="ChEBI" id="CHEBI:15378"/>
        <dbReference type="ChEBI" id="CHEBI:43474"/>
        <dbReference type="ChEBI" id="CHEBI:57945"/>
        <dbReference type="ChEBI" id="CHEBI:64074"/>
        <dbReference type="ChEBI" id="CHEBI:456215"/>
        <dbReference type="ChEBI" id="CHEBI:456216"/>
        <dbReference type="EC" id="4.2.1.136"/>
    </reaction>
</comment>
<comment type="catalytic activity">
    <reaction evidence="16 17 19">
        <text>(6S)-NADPHX + ADP = AMP + phosphate + NADPH + H(+)</text>
        <dbReference type="Rhea" id="RHEA:32235"/>
        <dbReference type="ChEBI" id="CHEBI:15378"/>
        <dbReference type="ChEBI" id="CHEBI:43474"/>
        <dbReference type="ChEBI" id="CHEBI:57783"/>
        <dbReference type="ChEBI" id="CHEBI:64076"/>
        <dbReference type="ChEBI" id="CHEBI:456215"/>
        <dbReference type="ChEBI" id="CHEBI:456216"/>
        <dbReference type="EC" id="4.2.1.136"/>
    </reaction>
</comment>
<keyword evidence="13" id="KW-0511">Multifunctional enzyme</keyword>
<keyword evidence="5 18" id="KW-0479">Metal-binding</keyword>
<dbReference type="GO" id="GO:0110051">
    <property type="term" value="P:metabolite repair"/>
    <property type="evidence" value="ECO:0007669"/>
    <property type="project" value="TreeGrafter"/>
</dbReference>
<feature type="binding site" evidence="17">
    <location>
        <begin position="380"/>
        <end position="384"/>
    </location>
    <ligand>
        <name>AMP</name>
        <dbReference type="ChEBI" id="CHEBI:456215"/>
    </ligand>
</feature>
<keyword evidence="7 17" id="KW-0067">ATP-binding</keyword>
<dbReference type="Pfam" id="PF03853">
    <property type="entry name" value="YjeF_N"/>
    <property type="match status" value="1"/>
</dbReference>
<dbReference type="SUPFAM" id="SSF64153">
    <property type="entry name" value="YjeF N-terminal domain-like"/>
    <property type="match status" value="1"/>
</dbReference>
<dbReference type="GO" id="GO:0052855">
    <property type="term" value="F:ADP-dependent NAD(P)H-hydrate dehydratase activity"/>
    <property type="evidence" value="ECO:0007669"/>
    <property type="project" value="UniProtKB-UniRule"/>
</dbReference>
<evidence type="ECO:0000256" key="15">
    <source>
        <dbReference type="ARBA" id="ARBA00048238"/>
    </source>
</evidence>
<dbReference type="EC" id="4.2.1.136" evidence="19"/>
<dbReference type="GO" id="GO:0046872">
    <property type="term" value="F:metal ion binding"/>
    <property type="evidence" value="ECO:0007669"/>
    <property type="project" value="UniProtKB-UniRule"/>
</dbReference>
<evidence type="ECO:0000256" key="5">
    <source>
        <dbReference type="ARBA" id="ARBA00022723"/>
    </source>
</evidence>
<comment type="catalytic activity">
    <reaction evidence="2 18 19">
        <text>(6R)-NADPHX = (6S)-NADPHX</text>
        <dbReference type="Rhea" id="RHEA:32227"/>
        <dbReference type="ChEBI" id="CHEBI:64076"/>
        <dbReference type="ChEBI" id="CHEBI:64077"/>
        <dbReference type="EC" id="5.1.99.6"/>
    </reaction>
</comment>
<proteinExistence type="inferred from homology"/>
<keyword evidence="9 18" id="KW-0630">Potassium</keyword>
<evidence type="ECO:0000256" key="17">
    <source>
        <dbReference type="HAMAP-Rule" id="MF_01965"/>
    </source>
</evidence>
<dbReference type="AlphaFoldDB" id="A0A081RE44"/>
<dbReference type="Gene3D" id="3.40.1190.20">
    <property type="match status" value="1"/>
</dbReference>
<dbReference type="PIRSF" id="PIRSF017184">
    <property type="entry name" value="Nnr"/>
    <property type="match status" value="1"/>
</dbReference>
<dbReference type="NCBIfam" id="TIGR00196">
    <property type="entry name" value="yjeF_cterm"/>
    <property type="match status" value="1"/>
</dbReference>
<comment type="subunit">
    <text evidence="17">Homotetramer.</text>
</comment>
<dbReference type="EMBL" id="JFHR01000022">
    <property type="protein sequence ID" value="KEQ53467.1"/>
    <property type="molecule type" value="Genomic_DNA"/>
</dbReference>
<comment type="similarity">
    <text evidence="4 19">In the C-terminal section; belongs to the NnrD/CARKD family.</text>
</comment>
<dbReference type="InterPro" id="IPR036652">
    <property type="entry name" value="YjeF_N_dom_sf"/>
</dbReference>
<dbReference type="InterPro" id="IPR004443">
    <property type="entry name" value="YjeF_N_dom"/>
</dbReference>
<evidence type="ECO:0000256" key="4">
    <source>
        <dbReference type="ARBA" id="ARBA00009524"/>
    </source>
</evidence>
<organism evidence="22 23">
    <name type="scientific">Sphingobium chlorophenolicum</name>
    <dbReference type="NCBI Taxonomy" id="46429"/>
    <lineage>
        <taxon>Bacteria</taxon>
        <taxon>Pseudomonadati</taxon>
        <taxon>Pseudomonadota</taxon>
        <taxon>Alphaproteobacteria</taxon>
        <taxon>Sphingomonadales</taxon>
        <taxon>Sphingomonadaceae</taxon>
        <taxon>Sphingobium</taxon>
    </lineage>
</organism>
<accession>A0A081RE44</accession>
<feature type="binding site" evidence="18">
    <location>
        <begin position="59"/>
        <end position="63"/>
    </location>
    <ligand>
        <name>(6S)-NADPHX</name>
        <dbReference type="ChEBI" id="CHEBI:64076"/>
    </ligand>
</feature>
<feature type="binding site" evidence="18">
    <location>
        <position position="152"/>
    </location>
    <ligand>
        <name>K(+)</name>
        <dbReference type="ChEBI" id="CHEBI:29103"/>
    </ligand>
</feature>
<dbReference type="EC" id="5.1.99.6" evidence="19"/>
<keyword evidence="10 17" id="KW-0520">NAD</keyword>
<dbReference type="Pfam" id="PF01256">
    <property type="entry name" value="Carb_kinase"/>
    <property type="match status" value="1"/>
</dbReference>
<dbReference type="InterPro" id="IPR030677">
    <property type="entry name" value="Nnr"/>
</dbReference>
<comment type="function">
    <text evidence="14 19">Bifunctional enzyme that catalyzes the epimerization of the S- and R-forms of NAD(P)HX and the dehydration of the S-form of NAD(P)HX at the expense of ADP, which is converted to AMP. This allows the repair of both epimers of NAD(P)HX, a damaged form of NAD(P)H that is a result of enzymatic or heat-dependent hydration.</text>
</comment>
<dbReference type="GO" id="GO:0052856">
    <property type="term" value="F:NAD(P)HX epimerase activity"/>
    <property type="evidence" value="ECO:0007669"/>
    <property type="project" value="UniProtKB-UniRule"/>
</dbReference>
<dbReference type="PANTHER" id="PTHR12592:SF0">
    <property type="entry name" value="ATP-DEPENDENT (S)-NAD(P)H-HYDRATE DEHYDRATASE"/>
    <property type="match status" value="1"/>
</dbReference>
<dbReference type="InterPro" id="IPR017953">
    <property type="entry name" value="Carbohydrate_kinase_pred_CS"/>
</dbReference>